<reference evidence="13 14" key="1">
    <citation type="submission" date="2015-09" db="EMBL/GenBank/DDBJ databases">
        <authorList>
            <consortium name="Pathogen Informatics"/>
        </authorList>
    </citation>
    <scope>NUCLEOTIDE SEQUENCE [LARGE SCALE GENOMIC DNA]</scope>
    <source>
        <strain evidence="13 14">2789STDY5608850</strain>
    </source>
</reference>
<keyword evidence="4 10" id="KW-0597">Phosphoprotein</keyword>
<organism evidence="13 14">
    <name type="scientific">Hungatella hathewayi</name>
    <dbReference type="NCBI Taxonomy" id="154046"/>
    <lineage>
        <taxon>Bacteria</taxon>
        <taxon>Bacillati</taxon>
        <taxon>Bacillota</taxon>
        <taxon>Clostridia</taxon>
        <taxon>Lachnospirales</taxon>
        <taxon>Lachnospiraceae</taxon>
        <taxon>Hungatella</taxon>
    </lineage>
</organism>
<evidence type="ECO:0000256" key="8">
    <source>
        <dbReference type="ARBA" id="ARBA00023163"/>
    </source>
</evidence>
<evidence type="ECO:0000256" key="3">
    <source>
        <dbReference type="ARBA" id="ARBA00022490"/>
    </source>
</evidence>
<dbReference type="InterPro" id="IPR001789">
    <property type="entry name" value="Sig_transdc_resp-reg_receiver"/>
</dbReference>
<keyword evidence="8" id="KW-0804">Transcription</keyword>
<dbReference type="Gene3D" id="1.10.10.60">
    <property type="entry name" value="Homeodomain-like"/>
    <property type="match status" value="2"/>
</dbReference>
<gene>
    <name evidence="13" type="ORF">ERS852407_01428</name>
</gene>
<evidence type="ECO:0000256" key="2">
    <source>
        <dbReference type="ARBA" id="ARBA00018672"/>
    </source>
</evidence>
<dbReference type="PANTHER" id="PTHR42713">
    <property type="entry name" value="HISTIDINE KINASE-RELATED"/>
    <property type="match status" value="1"/>
</dbReference>
<dbReference type="Gene3D" id="3.40.50.2300">
    <property type="match status" value="1"/>
</dbReference>
<keyword evidence="5" id="KW-0902">Two-component regulatory system</keyword>
<evidence type="ECO:0000259" key="12">
    <source>
        <dbReference type="PROSITE" id="PS50110"/>
    </source>
</evidence>
<accession>A0A174AXZ0</accession>
<evidence type="ECO:0000256" key="10">
    <source>
        <dbReference type="PROSITE-ProRule" id="PRU00169"/>
    </source>
</evidence>
<comment type="function">
    <text evidence="9">May play the central regulatory role in sporulation. It may be an element of the effector pathway responsible for the activation of sporulation genes in response to nutritional stress. Spo0A may act in concert with spo0H (a sigma factor) to control the expression of some genes that are critical to the sporulation process.</text>
</comment>
<dbReference type="AlphaFoldDB" id="A0A174AXZ0"/>
<dbReference type="PROSITE" id="PS00041">
    <property type="entry name" value="HTH_ARAC_FAMILY_1"/>
    <property type="match status" value="1"/>
</dbReference>
<dbReference type="GO" id="GO:0005737">
    <property type="term" value="C:cytoplasm"/>
    <property type="evidence" value="ECO:0007669"/>
    <property type="project" value="UniProtKB-SubCell"/>
</dbReference>
<dbReference type="InterPro" id="IPR011006">
    <property type="entry name" value="CheY-like_superfamily"/>
</dbReference>
<evidence type="ECO:0000256" key="4">
    <source>
        <dbReference type="ARBA" id="ARBA00022553"/>
    </source>
</evidence>
<dbReference type="CDD" id="cd17536">
    <property type="entry name" value="REC_YesN-like"/>
    <property type="match status" value="1"/>
</dbReference>
<comment type="subcellular location">
    <subcellularLocation>
        <location evidence="1">Cytoplasm</location>
    </subcellularLocation>
</comment>
<dbReference type="InterPro" id="IPR051552">
    <property type="entry name" value="HptR"/>
</dbReference>
<dbReference type="InterPro" id="IPR009057">
    <property type="entry name" value="Homeodomain-like_sf"/>
</dbReference>
<feature type="domain" description="HTH araC/xylS-type" evidence="11">
    <location>
        <begin position="419"/>
        <end position="517"/>
    </location>
</feature>
<dbReference type="GO" id="GO:0043565">
    <property type="term" value="F:sequence-specific DNA binding"/>
    <property type="evidence" value="ECO:0007669"/>
    <property type="project" value="InterPro"/>
</dbReference>
<evidence type="ECO:0000313" key="13">
    <source>
        <dbReference type="EMBL" id="CUN93651.1"/>
    </source>
</evidence>
<dbReference type="SMART" id="SM00448">
    <property type="entry name" value="REC"/>
    <property type="match status" value="1"/>
</dbReference>
<feature type="modified residue" description="4-aspartylphosphate" evidence="10">
    <location>
        <position position="55"/>
    </location>
</feature>
<dbReference type="EMBL" id="CYZE01000003">
    <property type="protein sequence ID" value="CUN93651.1"/>
    <property type="molecule type" value="Genomic_DNA"/>
</dbReference>
<evidence type="ECO:0000256" key="5">
    <source>
        <dbReference type="ARBA" id="ARBA00023012"/>
    </source>
</evidence>
<dbReference type="SMART" id="SM00342">
    <property type="entry name" value="HTH_ARAC"/>
    <property type="match status" value="1"/>
</dbReference>
<dbReference type="GO" id="GO:0003700">
    <property type="term" value="F:DNA-binding transcription factor activity"/>
    <property type="evidence" value="ECO:0007669"/>
    <property type="project" value="InterPro"/>
</dbReference>
<dbReference type="GO" id="GO:0000160">
    <property type="term" value="P:phosphorelay signal transduction system"/>
    <property type="evidence" value="ECO:0007669"/>
    <property type="project" value="UniProtKB-KW"/>
</dbReference>
<dbReference type="PROSITE" id="PS50110">
    <property type="entry name" value="RESPONSE_REGULATORY"/>
    <property type="match status" value="1"/>
</dbReference>
<dbReference type="SUPFAM" id="SSF52172">
    <property type="entry name" value="CheY-like"/>
    <property type="match status" value="1"/>
</dbReference>
<dbReference type="PROSITE" id="PS01124">
    <property type="entry name" value="HTH_ARAC_FAMILY_2"/>
    <property type="match status" value="1"/>
</dbReference>
<keyword evidence="6" id="KW-0805">Transcription regulation</keyword>
<sequence length="526" mass="61648">MYKIMLVDDDPIVLVQLKKSIQWEKLNCEMVAEASDGKQAIDAFNTYKPDIILTDISMPRANGIDLINYINNGFKETKIIVLSAYDDFEYVRNSLKNGAVDYLLKYQITENSINDIIEKTIWQINTEHKDKDEFSISKEREHLIYDLVTKELTDTDYLEERIHKTALDWVKGEFILAVCGIDLYFEDPSKVSIDDTTIRMLIDETIKYYHNFFLVSLDKGIILLVFQAKGNSADEVIDLAKQIRTMLKRFCNLDLSFVISDFLSDYRMLKPKSDHLKRLLLQEYFKGNKNFLSQNTANTEKYILRLTPEQEQQITELIFLGPDDIKDYISRLFADIKSSGIMKHQLQVFYVEYISFIIKKVNEYQLDNTLLFAETNPYDMFDQFNTLEEIEHSLTETMFTLQRLAKERRQALKQISLCKNISDYIRENYQHKISLQSIAENFAVSPSYLSRTFKKTQGVNIINFINQIRMEHAKEKILQGNTSLQEIALDVGIQNYNYFYLLFKETYGFTPSEYIRIVEQNNENIG</sequence>
<protein>
    <recommendedName>
        <fullName evidence="2">Stage 0 sporulation protein A homolog</fullName>
    </recommendedName>
</protein>
<dbReference type="PANTHER" id="PTHR42713:SF3">
    <property type="entry name" value="TRANSCRIPTIONAL REGULATORY PROTEIN HPTR"/>
    <property type="match status" value="1"/>
</dbReference>
<dbReference type="InterPro" id="IPR018062">
    <property type="entry name" value="HTH_AraC-typ_CS"/>
</dbReference>
<evidence type="ECO:0000256" key="6">
    <source>
        <dbReference type="ARBA" id="ARBA00023015"/>
    </source>
</evidence>
<name>A0A174AXZ0_9FIRM</name>
<dbReference type="SUPFAM" id="SSF46689">
    <property type="entry name" value="Homeodomain-like"/>
    <property type="match status" value="2"/>
</dbReference>
<keyword evidence="7" id="KW-0238">DNA-binding</keyword>
<evidence type="ECO:0000256" key="9">
    <source>
        <dbReference type="ARBA" id="ARBA00024867"/>
    </source>
</evidence>
<evidence type="ECO:0000256" key="7">
    <source>
        <dbReference type="ARBA" id="ARBA00023125"/>
    </source>
</evidence>
<dbReference type="RefSeq" id="WP_055653824.1">
    <property type="nucleotide sequence ID" value="NZ_CABIXC010000003.1"/>
</dbReference>
<keyword evidence="3" id="KW-0963">Cytoplasm</keyword>
<dbReference type="Pfam" id="PF00072">
    <property type="entry name" value="Response_reg"/>
    <property type="match status" value="1"/>
</dbReference>
<evidence type="ECO:0000256" key="1">
    <source>
        <dbReference type="ARBA" id="ARBA00004496"/>
    </source>
</evidence>
<proteinExistence type="predicted"/>
<evidence type="ECO:0000313" key="14">
    <source>
        <dbReference type="Proteomes" id="UP000095651"/>
    </source>
</evidence>
<feature type="domain" description="Response regulatory" evidence="12">
    <location>
        <begin position="3"/>
        <end position="120"/>
    </location>
</feature>
<dbReference type="Pfam" id="PF12833">
    <property type="entry name" value="HTH_18"/>
    <property type="match status" value="1"/>
</dbReference>
<dbReference type="Proteomes" id="UP000095651">
    <property type="component" value="Unassembled WGS sequence"/>
</dbReference>
<evidence type="ECO:0000259" key="11">
    <source>
        <dbReference type="PROSITE" id="PS01124"/>
    </source>
</evidence>
<dbReference type="InterPro" id="IPR018060">
    <property type="entry name" value="HTH_AraC"/>
</dbReference>